<accession>A0A7N2R1X8</accession>
<proteinExistence type="predicted"/>
<feature type="domain" description="Reverse transcriptase zinc-binding" evidence="1">
    <location>
        <begin position="44"/>
        <end position="140"/>
    </location>
</feature>
<evidence type="ECO:0000313" key="2">
    <source>
        <dbReference type="EnsemblPlants" id="QL03p065273:mrna:CDS:1"/>
    </source>
</evidence>
<dbReference type="InterPro" id="IPR026960">
    <property type="entry name" value="RVT-Znf"/>
</dbReference>
<dbReference type="AlphaFoldDB" id="A0A7N2R1X8"/>
<dbReference type="InParanoid" id="A0A7N2R1X8"/>
<dbReference type="Pfam" id="PF13966">
    <property type="entry name" value="zf-RVT"/>
    <property type="match status" value="1"/>
</dbReference>
<reference evidence="2 3" key="1">
    <citation type="journal article" date="2016" name="G3 (Bethesda)">
        <title>First Draft Assembly and Annotation of the Genome of a California Endemic Oak Quercus lobata Nee (Fagaceae).</title>
        <authorList>
            <person name="Sork V.L."/>
            <person name="Fitz-Gibbon S.T."/>
            <person name="Puiu D."/>
            <person name="Crepeau M."/>
            <person name="Gugger P.F."/>
            <person name="Sherman R."/>
            <person name="Stevens K."/>
            <person name="Langley C.H."/>
            <person name="Pellegrini M."/>
            <person name="Salzberg S.L."/>
        </authorList>
    </citation>
    <scope>NUCLEOTIDE SEQUENCE [LARGE SCALE GENOMIC DNA]</scope>
    <source>
        <strain evidence="2 3">cv. SW786</strain>
    </source>
</reference>
<dbReference type="Gramene" id="QL03p065273:mrna">
    <property type="protein sequence ID" value="QL03p065273:mrna:CDS:1"/>
    <property type="gene ID" value="QL03p065273"/>
</dbReference>
<dbReference type="Proteomes" id="UP000594261">
    <property type="component" value="Chromosome 3"/>
</dbReference>
<dbReference type="OMA" id="APCKEAT"/>
<sequence>MEWKLELIRSCFNEEDADAILSIPLSLHRSKDRMIWAKTPCGKYTVKSAYRLAYEENRDGGKADCSNPSARKKVWKGLWRMNLPQKVKHFAWKACRDILASKEALRQRHIAVEGGCVLCGDSMENIIHILWFCAHAKEVWASSKFTFPFNIGPNCSFLHVMEKLQRHQESQPGLTERFVSVCWGIWKERNVVRTSGMGKPGRITLKNSLGLMDEYQMAEGPRKPAAVIPETIRWKPP</sequence>
<evidence type="ECO:0000259" key="1">
    <source>
        <dbReference type="Pfam" id="PF13966"/>
    </source>
</evidence>
<dbReference type="EMBL" id="LRBV02000003">
    <property type="status" value="NOT_ANNOTATED_CDS"/>
    <property type="molecule type" value="Genomic_DNA"/>
</dbReference>
<dbReference type="EnsemblPlants" id="QL03p065273:mrna">
    <property type="protein sequence ID" value="QL03p065273:mrna:CDS:1"/>
    <property type="gene ID" value="QL03p065273"/>
</dbReference>
<organism evidence="2 3">
    <name type="scientific">Quercus lobata</name>
    <name type="common">Valley oak</name>
    <dbReference type="NCBI Taxonomy" id="97700"/>
    <lineage>
        <taxon>Eukaryota</taxon>
        <taxon>Viridiplantae</taxon>
        <taxon>Streptophyta</taxon>
        <taxon>Embryophyta</taxon>
        <taxon>Tracheophyta</taxon>
        <taxon>Spermatophyta</taxon>
        <taxon>Magnoliopsida</taxon>
        <taxon>eudicotyledons</taxon>
        <taxon>Gunneridae</taxon>
        <taxon>Pentapetalae</taxon>
        <taxon>rosids</taxon>
        <taxon>fabids</taxon>
        <taxon>Fagales</taxon>
        <taxon>Fagaceae</taxon>
        <taxon>Quercus</taxon>
    </lineage>
</organism>
<reference evidence="2" key="2">
    <citation type="submission" date="2021-01" db="UniProtKB">
        <authorList>
            <consortium name="EnsemblPlants"/>
        </authorList>
    </citation>
    <scope>IDENTIFICATION</scope>
</reference>
<name>A0A7N2R1X8_QUELO</name>
<keyword evidence="3" id="KW-1185">Reference proteome</keyword>
<evidence type="ECO:0000313" key="3">
    <source>
        <dbReference type="Proteomes" id="UP000594261"/>
    </source>
</evidence>
<protein>
    <recommendedName>
        <fullName evidence="1">Reverse transcriptase zinc-binding domain-containing protein</fullName>
    </recommendedName>
</protein>